<keyword evidence="1" id="KW-0812">Transmembrane</keyword>
<gene>
    <name evidence="2" type="ORF">GCM10010196_34630</name>
</gene>
<accession>A0A918FHE1</accession>
<evidence type="ECO:0000256" key="1">
    <source>
        <dbReference type="SAM" id="Phobius"/>
    </source>
</evidence>
<dbReference type="Proteomes" id="UP000610303">
    <property type="component" value="Unassembled WGS sequence"/>
</dbReference>
<keyword evidence="1" id="KW-1133">Transmembrane helix</keyword>
<evidence type="ECO:0000313" key="3">
    <source>
        <dbReference type="Proteomes" id="UP000610303"/>
    </source>
</evidence>
<sequence length="49" mass="5625">MSETPTPPRPRRRRRRMSTARLAVVARRWGLLALIVLTAIGALVQFLIR</sequence>
<organism evidence="2 3">
    <name type="scientific">Agromyces mediolanus</name>
    <name type="common">Corynebacterium mediolanum</name>
    <dbReference type="NCBI Taxonomy" id="41986"/>
    <lineage>
        <taxon>Bacteria</taxon>
        <taxon>Bacillati</taxon>
        <taxon>Actinomycetota</taxon>
        <taxon>Actinomycetes</taxon>
        <taxon>Micrococcales</taxon>
        <taxon>Microbacteriaceae</taxon>
        <taxon>Agromyces</taxon>
    </lineage>
</organism>
<name>A0A918FHE1_AGRME</name>
<dbReference type="AlphaFoldDB" id="A0A918FHE1"/>
<proteinExistence type="predicted"/>
<evidence type="ECO:0000313" key="2">
    <source>
        <dbReference type="EMBL" id="GGR37704.1"/>
    </source>
</evidence>
<protein>
    <submittedName>
        <fullName evidence="2">Uncharacterized protein</fullName>
    </submittedName>
</protein>
<dbReference type="EMBL" id="BMRJ01000007">
    <property type="protein sequence ID" value="GGR37704.1"/>
    <property type="molecule type" value="Genomic_DNA"/>
</dbReference>
<keyword evidence="3" id="KW-1185">Reference proteome</keyword>
<reference evidence="2" key="2">
    <citation type="submission" date="2020-09" db="EMBL/GenBank/DDBJ databases">
        <authorList>
            <person name="Sun Q."/>
            <person name="Ohkuma M."/>
        </authorList>
    </citation>
    <scope>NUCLEOTIDE SEQUENCE</scope>
    <source>
        <strain evidence="2">JCM 3346</strain>
    </source>
</reference>
<feature type="transmembrane region" description="Helical" evidence="1">
    <location>
        <begin position="21"/>
        <end position="48"/>
    </location>
</feature>
<keyword evidence="1" id="KW-0472">Membrane</keyword>
<comment type="caution">
    <text evidence="2">The sequence shown here is derived from an EMBL/GenBank/DDBJ whole genome shotgun (WGS) entry which is preliminary data.</text>
</comment>
<reference evidence="2" key="1">
    <citation type="journal article" date="2014" name="Int. J. Syst. Evol. Microbiol.">
        <title>Complete genome sequence of Corynebacterium casei LMG S-19264T (=DSM 44701T), isolated from a smear-ripened cheese.</title>
        <authorList>
            <consortium name="US DOE Joint Genome Institute (JGI-PGF)"/>
            <person name="Walter F."/>
            <person name="Albersmeier A."/>
            <person name="Kalinowski J."/>
            <person name="Ruckert C."/>
        </authorList>
    </citation>
    <scope>NUCLEOTIDE SEQUENCE</scope>
    <source>
        <strain evidence="2">JCM 3346</strain>
    </source>
</reference>